<dbReference type="OrthoDB" id="9798864at2"/>
<feature type="binding site" description="covalent" evidence="8">
    <location>
        <position position="50"/>
    </location>
    <ligand>
        <name>heme c</name>
        <dbReference type="ChEBI" id="CHEBI:61717"/>
    </ligand>
</feature>
<organism evidence="11 12">
    <name type="scientific">Halopseudomonas laoshanensis</name>
    <dbReference type="NCBI Taxonomy" id="2268758"/>
    <lineage>
        <taxon>Bacteria</taxon>
        <taxon>Pseudomonadati</taxon>
        <taxon>Pseudomonadota</taxon>
        <taxon>Gammaproteobacteria</taxon>
        <taxon>Pseudomonadales</taxon>
        <taxon>Pseudomonadaceae</taxon>
        <taxon>Halopseudomonas</taxon>
    </lineage>
</organism>
<name>A0A7V7GU40_9GAMM</name>
<evidence type="ECO:0000256" key="4">
    <source>
        <dbReference type="ARBA" id="ARBA00022723"/>
    </source>
</evidence>
<evidence type="ECO:0000256" key="9">
    <source>
        <dbReference type="SAM" id="Phobius"/>
    </source>
</evidence>
<dbReference type="RefSeq" id="WP_149332361.1">
    <property type="nucleotide sequence ID" value="NZ_QOVF01000002.1"/>
</dbReference>
<protein>
    <submittedName>
        <fullName evidence="11">Cytochrome c1</fullName>
    </submittedName>
</protein>
<evidence type="ECO:0000256" key="6">
    <source>
        <dbReference type="ARBA" id="ARBA00023004"/>
    </source>
</evidence>
<feature type="binding site" description="covalent" evidence="8">
    <location>
        <position position="54"/>
    </location>
    <ligand>
        <name>heme c</name>
        <dbReference type="ChEBI" id="CHEBI:61717"/>
    </ligand>
</feature>
<feature type="signal peptide" evidence="10">
    <location>
        <begin position="1"/>
        <end position="19"/>
    </location>
</feature>
<dbReference type="EMBL" id="QOVF01000002">
    <property type="protein sequence ID" value="KAA0694988.1"/>
    <property type="molecule type" value="Genomic_DNA"/>
</dbReference>
<dbReference type="GO" id="GO:0020037">
    <property type="term" value="F:heme binding"/>
    <property type="evidence" value="ECO:0007669"/>
    <property type="project" value="InterPro"/>
</dbReference>
<accession>A0A7V7GU40</accession>
<evidence type="ECO:0000256" key="8">
    <source>
        <dbReference type="PIRSR" id="PIRSR602326-1"/>
    </source>
</evidence>
<keyword evidence="6 8" id="KW-0408">Iron</keyword>
<feature type="transmembrane region" description="Helical" evidence="9">
    <location>
        <begin position="234"/>
        <end position="252"/>
    </location>
</feature>
<dbReference type="GO" id="GO:0016020">
    <property type="term" value="C:membrane"/>
    <property type="evidence" value="ECO:0007669"/>
    <property type="project" value="UniProtKB-SubCell"/>
</dbReference>
<dbReference type="Proteomes" id="UP000463138">
    <property type="component" value="Unassembled WGS sequence"/>
</dbReference>
<feature type="chain" id="PRO_5030891345" evidence="10">
    <location>
        <begin position="20"/>
        <end position="261"/>
    </location>
</feature>
<evidence type="ECO:0000256" key="2">
    <source>
        <dbReference type="ARBA" id="ARBA00022617"/>
    </source>
</evidence>
<comment type="caution">
    <text evidence="11">The sequence shown here is derived from an EMBL/GenBank/DDBJ whole genome shotgun (WGS) entry which is preliminary data.</text>
</comment>
<keyword evidence="7 9" id="KW-0472">Membrane</keyword>
<dbReference type="PANTHER" id="PTHR10266">
    <property type="entry name" value="CYTOCHROME C1"/>
    <property type="match status" value="1"/>
</dbReference>
<dbReference type="SUPFAM" id="SSF46626">
    <property type="entry name" value="Cytochrome c"/>
    <property type="match status" value="1"/>
</dbReference>
<comment type="cofactor">
    <cofactor evidence="8">
        <name>heme c</name>
        <dbReference type="ChEBI" id="CHEBI:61717"/>
    </cofactor>
    <text evidence="8">Binds 1 heme c group covalently per subunit.</text>
</comment>
<dbReference type="Pfam" id="PF02167">
    <property type="entry name" value="Cytochrom_C1"/>
    <property type="match status" value="1"/>
</dbReference>
<evidence type="ECO:0000313" key="11">
    <source>
        <dbReference type="EMBL" id="KAA0694988.1"/>
    </source>
</evidence>
<evidence type="ECO:0000256" key="7">
    <source>
        <dbReference type="ARBA" id="ARBA00023136"/>
    </source>
</evidence>
<dbReference type="Gene3D" id="1.10.760.10">
    <property type="entry name" value="Cytochrome c-like domain"/>
    <property type="match status" value="1"/>
</dbReference>
<proteinExistence type="predicted"/>
<keyword evidence="10" id="KW-0732">Signal</keyword>
<keyword evidence="4 8" id="KW-0479">Metal-binding</keyword>
<evidence type="ECO:0000256" key="1">
    <source>
        <dbReference type="ARBA" id="ARBA00004370"/>
    </source>
</evidence>
<reference evidence="11 12" key="1">
    <citation type="submission" date="2018-07" db="EMBL/GenBank/DDBJ databases">
        <title>Pseudomonas laoshanensis sp. nov., isolated from soil.</title>
        <authorList>
            <person name="Sun J."/>
            <person name="Yu L."/>
            <person name="Wang M."/>
            <person name="Zhang C."/>
        </authorList>
    </citation>
    <scope>NUCLEOTIDE SEQUENCE [LARGE SCALE GENOMIC DNA]</scope>
    <source>
        <strain evidence="11 12">Y22</strain>
    </source>
</reference>
<keyword evidence="5 9" id="KW-1133">Transmembrane helix</keyword>
<gene>
    <name evidence="11" type="ORF">DT594_08965</name>
</gene>
<keyword evidence="3 9" id="KW-0812">Transmembrane</keyword>
<dbReference type="InterPro" id="IPR002326">
    <property type="entry name" value="Cyt_c1"/>
</dbReference>
<evidence type="ECO:0000256" key="5">
    <source>
        <dbReference type="ARBA" id="ARBA00022989"/>
    </source>
</evidence>
<keyword evidence="12" id="KW-1185">Reference proteome</keyword>
<dbReference type="GO" id="GO:0046872">
    <property type="term" value="F:metal ion binding"/>
    <property type="evidence" value="ECO:0007669"/>
    <property type="project" value="UniProtKB-KW"/>
</dbReference>
<dbReference type="PANTHER" id="PTHR10266:SF3">
    <property type="entry name" value="CYTOCHROME C1, HEME PROTEIN, MITOCHONDRIAL"/>
    <property type="match status" value="1"/>
</dbReference>
<evidence type="ECO:0000313" key="12">
    <source>
        <dbReference type="Proteomes" id="UP000463138"/>
    </source>
</evidence>
<dbReference type="AlphaFoldDB" id="A0A7V7GU40"/>
<feature type="binding site" description="covalent" evidence="8">
    <location>
        <position position="53"/>
    </location>
    <ligand>
        <name>heme c</name>
        <dbReference type="ChEBI" id="CHEBI:61717"/>
    </ligand>
</feature>
<evidence type="ECO:0000256" key="3">
    <source>
        <dbReference type="ARBA" id="ARBA00022692"/>
    </source>
</evidence>
<dbReference type="InterPro" id="IPR036909">
    <property type="entry name" value="Cyt_c-like_dom_sf"/>
</dbReference>
<comment type="subcellular location">
    <subcellularLocation>
        <location evidence="1">Membrane</location>
    </subcellularLocation>
</comment>
<evidence type="ECO:0000256" key="10">
    <source>
        <dbReference type="SAM" id="SignalP"/>
    </source>
</evidence>
<sequence>MKKQLIALIFALVPGVALAAPSGAHLESANIDLTDKASLQDGARTFANYCMGCHSAQYQRYERVATDLDIPPEIMLENLVFPEGVLIGEHMEIGMRQADSKVWFGAAPPDLTNVARVRGEDWLYTYLKTFYEDPSRPYGVNNEVFPNVGMPNVLEELQGRQVIGCKGMPVTDEDGNIQRDTLTGETVKDEKCDVLTIVEGTGSQSEEEFDTTVRNLVNFLAYSADPIKLERHRIGTYVLLYLAFFFVFAYLLKREYWKDVH</sequence>
<dbReference type="GO" id="GO:0009055">
    <property type="term" value="F:electron transfer activity"/>
    <property type="evidence" value="ECO:0007669"/>
    <property type="project" value="InterPro"/>
</dbReference>
<keyword evidence="2 8" id="KW-0349">Heme</keyword>